<evidence type="ECO:0000313" key="1">
    <source>
        <dbReference type="EMBL" id="GEO22240.1"/>
    </source>
</evidence>
<evidence type="ECO:0000313" key="2">
    <source>
        <dbReference type="Proteomes" id="UP000321301"/>
    </source>
</evidence>
<dbReference type="EMBL" id="BJYV01000014">
    <property type="protein sequence ID" value="GEO22240.1"/>
    <property type="molecule type" value="Genomic_DNA"/>
</dbReference>
<comment type="caution">
    <text evidence="1">The sequence shown here is derived from an EMBL/GenBank/DDBJ whole genome shotgun (WGS) entry which is preliminary data.</text>
</comment>
<reference evidence="1 2" key="1">
    <citation type="submission" date="2019-07" db="EMBL/GenBank/DDBJ databases">
        <title>Whole genome shotgun sequence of Cyclobacterium qasimii NBRC 106168.</title>
        <authorList>
            <person name="Hosoyama A."/>
            <person name="Uohara A."/>
            <person name="Ohji S."/>
            <person name="Ichikawa N."/>
        </authorList>
    </citation>
    <scope>NUCLEOTIDE SEQUENCE [LARGE SCALE GENOMIC DNA]</scope>
    <source>
        <strain evidence="1 2">NBRC 106168</strain>
    </source>
</reference>
<accession>A0A512CDV2</accession>
<name>A0A512CDV2_9BACT</name>
<sequence>MASKLIIPLYVNCSVFIYNPYGDKLFLIVEMAYQISHQEIPIFFNTPSGGIGGCVFEKGLLGA</sequence>
<protein>
    <submittedName>
        <fullName evidence="1">Uncharacterized protein</fullName>
    </submittedName>
</protein>
<keyword evidence="2" id="KW-1185">Reference proteome</keyword>
<dbReference type="Proteomes" id="UP000321301">
    <property type="component" value="Unassembled WGS sequence"/>
</dbReference>
<dbReference type="AlphaFoldDB" id="A0A512CDV2"/>
<proteinExistence type="predicted"/>
<gene>
    <name evidence="1" type="ORF">CQA01_27740</name>
</gene>
<organism evidence="1 2">
    <name type="scientific">Cyclobacterium qasimii</name>
    <dbReference type="NCBI Taxonomy" id="1350429"/>
    <lineage>
        <taxon>Bacteria</taxon>
        <taxon>Pseudomonadati</taxon>
        <taxon>Bacteroidota</taxon>
        <taxon>Cytophagia</taxon>
        <taxon>Cytophagales</taxon>
        <taxon>Cyclobacteriaceae</taxon>
        <taxon>Cyclobacterium</taxon>
    </lineage>
</organism>